<comment type="caution">
    <text evidence="9">The sequence shown here is derived from an EMBL/GenBank/DDBJ whole genome shotgun (WGS) entry which is preliminary data.</text>
</comment>
<evidence type="ECO:0000313" key="10">
    <source>
        <dbReference type="Proteomes" id="UP001205105"/>
    </source>
</evidence>
<proteinExistence type="predicted"/>
<evidence type="ECO:0000313" key="9">
    <source>
        <dbReference type="EMBL" id="KAI7839772.1"/>
    </source>
</evidence>
<accession>A0AAD5DLC9</accession>
<dbReference type="Pfam" id="PF01435">
    <property type="entry name" value="Peptidase_M48"/>
    <property type="match status" value="1"/>
</dbReference>
<evidence type="ECO:0000256" key="1">
    <source>
        <dbReference type="ARBA" id="ARBA00001947"/>
    </source>
</evidence>
<evidence type="ECO:0000259" key="8">
    <source>
        <dbReference type="Pfam" id="PF01435"/>
    </source>
</evidence>
<dbReference type="GO" id="GO:0004222">
    <property type="term" value="F:metalloendopeptidase activity"/>
    <property type="evidence" value="ECO:0007669"/>
    <property type="project" value="InterPro"/>
</dbReference>
<dbReference type="EMBL" id="JADXDR010000095">
    <property type="protein sequence ID" value="KAI7839772.1"/>
    <property type="molecule type" value="Genomic_DNA"/>
</dbReference>
<name>A0AAD5DLC9_9CHLO</name>
<dbReference type="GO" id="GO:0046872">
    <property type="term" value="F:metal ion binding"/>
    <property type="evidence" value="ECO:0007669"/>
    <property type="project" value="UniProtKB-KW"/>
</dbReference>
<keyword evidence="5" id="KW-0862">Zinc</keyword>
<evidence type="ECO:0000256" key="3">
    <source>
        <dbReference type="ARBA" id="ARBA00022723"/>
    </source>
</evidence>
<protein>
    <recommendedName>
        <fullName evidence="8">Peptidase M48 domain-containing protein</fullName>
    </recommendedName>
</protein>
<feature type="domain" description="Peptidase M48" evidence="8">
    <location>
        <begin position="112"/>
        <end position="391"/>
    </location>
</feature>
<dbReference type="AlphaFoldDB" id="A0AAD5DLC9"/>
<keyword evidence="4" id="KW-0378">Hydrolase</keyword>
<evidence type="ECO:0000256" key="2">
    <source>
        <dbReference type="ARBA" id="ARBA00022670"/>
    </source>
</evidence>
<evidence type="ECO:0000256" key="5">
    <source>
        <dbReference type="ARBA" id="ARBA00022833"/>
    </source>
</evidence>
<feature type="region of interest" description="Disordered" evidence="7">
    <location>
        <begin position="307"/>
        <end position="339"/>
    </location>
</feature>
<dbReference type="InterPro" id="IPR001915">
    <property type="entry name" value="Peptidase_M48"/>
</dbReference>
<evidence type="ECO:0000256" key="7">
    <source>
        <dbReference type="SAM" id="MobiDB-lite"/>
    </source>
</evidence>
<keyword evidence="6" id="KW-0482">Metalloprotease</keyword>
<dbReference type="Proteomes" id="UP001205105">
    <property type="component" value="Unassembled WGS sequence"/>
</dbReference>
<comment type="cofactor">
    <cofactor evidence="1">
        <name>Zn(2+)</name>
        <dbReference type="ChEBI" id="CHEBI:29105"/>
    </cofactor>
</comment>
<gene>
    <name evidence="9" type="ORF">COHA_006573</name>
</gene>
<keyword evidence="3" id="KW-0479">Metal-binding</keyword>
<organism evidence="9 10">
    <name type="scientific">Chlorella ohadii</name>
    <dbReference type="NCBI Taxonomy" id="2649997"/>
    <lineage>
        <taxon>Eukaryota</taxon>
        <taxon>Viridiplantae</taxon>
        <taxon>Chlorophyta</taxon>
        <taxon>core chlorophytes</taxon>
        <taxon>Trebouxiophyceae</taxon>
        <taxon>Chlorellales</taxon>
        <taxon>Chlorellaceae</taxon>
        <taxon>Chlorella clade</taxon>
        <taxon>Chlorella</taxon>
    </lineage>
</organism>
<sequence length="481" mass="50597">MAPVPAGEVRVHWLQPPEGKLEGAAEVAYSGPFQEAVEASMAAVLAALQQEAKEKGFGKHVLEHGFHLIVKADSQFTCQANPGDAVILSAGAIADCVHFTRKPEGELDLSAAMAALQFLLAHELAHLYLKHSAEGVTLMKALAGVVAKDAAIDRCRSVPVLGAALDWACPQATSEGELTEGYQALASLLKTFFWTHEYEADEVACGLLARLRLPPAHLTAGLRAIERSVLRRKAGVLRKLLEYQQGASVEQKRQLAAQLFRGADFDTGVARLQAAVAAGDTDACAQLDLQFEAVYARRRLLALAERVTQDSGRQRSEGPASGGPCSEGPRSEDGNGTGGSCTAVVMVGKTLLSPEMVAGPQACPEPAVEAVLADLAATHPPLASRLARIEQLSAQLPMLLLPAAPLVPVGGRYSHTSVAEQVAQQLHSRLAAEAAAKDAAKAATKAAEGAAGKKGWRWWWRIWPPVAAGAVGAAMNCSAAH</sequence>
<dbReference type="GO" id="GO:0006508">
    <property type="term" value="P:proteolysis"/>
    <property type="evidence" value="ECO:0007669"/>
    <property type="project" value="UniProtKB-KW"/>
</dbReference>
<reference evidence="9" key="1">
    <citation type="submission" date="2020-11" db="EMBL/GenBank/DDBJ databases">
        <title>Chlorella ohadii genome sequencing and assembly.</title>
        <authorList>
            <person name="Murik O."/>
            <person name="Treves H."/>
            <person name="Kedem I."/>
            <person name="Shotland Y."/>
            <person name="Kaplan A."/>
        </authorList>
    </citation>
    <scope>NUCLEOTIDE SEQUENCE</scope>
    <source>
        <strain evidence="9">1</strain>
    </source>
</reference>
<evidence type="ECO:0000256" key="4">
    <source>
        <dbReference type="ARBA" id="ARBA00022801"/>
    </source>
</evidence>
<evidence type="ECO:0000256" key="6">
    <source>
        <dbReference type="ARBA" id="ARBA00023049"/>
    </source>
</evidence>
<keyword evidence="2" id="KW-0645">Protease</keyword>
<keyword evidence="10" id="KW-1185">Reference proteome</keyword>